<dbReference type="Proteomes" id="UP000015104">
    <property type="component" value="Unassembled WGS sequence"/>
</dbReference>
<dbReference type="Pfam" id="PF04387">
    <property type="entry name" value="PTPLA"/>
    <property type="match status" value="1"/>
</dbReference>
<dbReference type="OrthoDB" id="46988at2759"/>
<reference evidence="15" key="2">
    <citation type="submission" date="2015-06" db="UniProtKB">
        <authorList>
            <consortium name="EnsemblMetazoa"/>
        </authorList>
    </citation>
    <scope>IDENTIFICATION</scope>
</reference>
<dbReference type="EnsemblMetazoa" id="tetur12g03490.1">
    <property type="protein sequence ID" value="tetur12g03490.1"/>
    <property type="gene ID" value="tetur12g03490"/>
</dbReference>
<evidence type="ECO:0000256" key="7">
    <source>
        <dbReference type="ARBA" id="ARBA00022832"/>
    </source>
</evidence>
<comment type="subcellular location">
    <subcellularLocation>
        <location evidence="14">Endoplasmic reticulum membrane</location>
        <topology evidence="14">Multi-pass membrane protein</topology>
    </subcellularLocation>
    <subcellularLocation>
        <location evidence="1">Membrane</location>
        <topology evidence="1">Multi-pass membrane protein</topology>
    </subcellularLocation>
</comment>
<feature type="transmembrane region" description="Helical" evidence="14">
    <location>
        <begin position="181"/>
        <end position="205"/>
    </location>
</feature>
<feature type="transmembrane region" description="Helical" evidence="14">
    <location>
        <begin position="137"/>
        <end position="161"/>
    </location>
</feature>
<dbReference type="GO" id="GO:0030148">
    <property type="term" value="P:sphingolipid biosynthetic process"/>
    <property type="evidence" value="ECO:0007669"/>
    <property type="project" value="TreeGrafter"/>
</dbReference>
<keyword evidence="10 14" id="KW-0472">Membrane</keyword>
<keyword evidence="12 14" id="KW-0456">Lyase</keyword>
<dbReference type="InterPro" id="IPR007482">
    <property type="entry name" value="Tyr_Pase-like_PTPLA"/>
</dbReference>
<evidence type="ECO:0000256" key="1">
    <source>
        <dbReference type="ARBA" id="ARBA00004141"/>
    </source>
</evidence>
<comment type="caution">
    <text evidence="14">Lacks conserved residue(s) required for the propagation of feature annotation.</text>
</comment>
<evidence type="ECO:0000313" key="15">
    <source>
        <dbReference type="EnsemblMetazoa" id="tetur12g03490.1"/>
    </source>
</evidence>
<dbReference type="OMA" id="SEWWLMY"/>
<keyword evidence="16" id="KW-1185">Reference proteome</keyword>
<evidence type="ECO:0000256" key="5">
    <source>
        <dbReference type="ARBA" id="ARBA00022516"/>
    </source>
</evidence>
<protein>
    <recommendedName>
        <fullName evidence="4 14">Very-long-chain (3R)-3-hydroxyacyl-CoA dehydratase</fullName>
        <ecNumber evidence="4 14">4.2.1.134</ecNumber>
    </recommendedName>
</protein>
<keyword evidence="6 14" id="KW-0812">Transmembrane</keyword>
<reference evidence="16" key="1">
    <citation type="submission" date="2011-08" db="EMBL/GenBank/DDBJ databases">
        <authorList>
            <person name="Rombauts S."/>
        </authorList>
    </citation>
    <scope>NUCLEOTIDE SEQUENCE</scope>
    <source>
        <strain evidence="16">London</strain>
    </source>
</reference>
<keyword evidence="7 14" id="KW-0276">Fatty acid metabolism</keyword>
<evidence type="ECO:0000256" key="13">
    <source>
        <dbReference type="ARBA" id="ARBA00036671"/>
    </source>
</evidence>
<keyword evidence="5 14" id="KW-0444">Lipid biosynthesis</keyword>
<evidence type="ECO:0000313" key="16">
    <source>
        <dbReference type="Proteomes" id="UP000015104"/>
    </source>
</evidence>
<keyword evidence="9 14" id="KW-0443">Lipid metabolism</keyword>
<dbReference type="EC" id="4.2.1.134" evidence="4 14"/>
<dbReference type="PANTHER" id="PTHR11035">
    <property type="entry name" value="VERY-LONG-CHAIN (3R)-3-HYDROXYACYL-COA DEHYDRATASE"/>
    <property type="match status" value="1"/>
</dbReference>
<feature type="transmembrane region" description="Helical" evidence="14">
    <location>
        <begin position="12"/>
        <end position="31"/>
    </location>
</feature>
<dbReference type="UniPathway" id="UPA00094"/>
<evidence type="ECO:0000256" key="9">
    <source>
        <dbReference type="ARBA" id="ARBA00023098"/>
    </source>
</evidence>
<comment type="similarity">
    <text evidence="3 14">Belongs to the very long-chain fatty acids dehydratase HACD family.</text>
</comment>
<proteinExistence type="inferred from homology"/>
<dbReference type="STRING" id="32264.T1KJ24"/>
<comment type="pathway">
    <text evidence="2 14">Lipid metabolism; fatty acid biosynthesis.</text>
</comment>
<evidence type="ECO:0000256" key="10">
    <source>
        <dbReference type="ARBA" id="ARBA00023136"/>
    </source>
</evidence>
<evidence type="ECO:0000256" key="3">
    <source>
        <dbReference type="ARBA" id="ARBA00007811"/>
    </source>
</evidence>
<sequence length="225" mass="25856">MNRNHPIAKFYLILYNLFQFAGWGMVLYGLFTAAKSGDLNHKKLYENIRLPLLFFQTLQLIEVVHAAIKLVPSSPFLTFLQIISRIVVCWAILEPVPETRSSVGLLLILGAWGLAETTRYLYYALNIINLVPYILTWCRYSFFLVLYPAGVSGELLLMYAALGPIKQRELLFFKLPNPLNISFYTDYAVMAFMASYIPFFPKLYFYMVSQRGKSLAKTTSTKKTK</sequence>
<evidence type="ECO:0000256" key="14">
    <source>
        <dbReference type="RuleBase" id="RU363109"/>
    </source>
</evidence>
<dbReference type="HOGENOM" id="CLU_034302_2_2_1"/>
<evidence type="ECO:0000256" key="6">
    <source>
        <dbReference type="ARBA" id="ARBA00022692"/>
    </source>
</evidence>
<accession>T1KJ24</accession>
<organism evidence="15 16">
    <name type="scientific">Tetranychus urticae</name>
    <name type="common">Two-spotted spider mite</name>
    <dbReference type="NCBI Taxonomy" id="32264"/>
    <lineage>
        <taxon>Eukaryota</taxon>
        <taxon>Metazoa</taxon>
        <taxon>Ecdysozoa</taxon>
        <taxon>Arthropoda</taxon>
        <taxon>Chelicerata</taxon>
        <taxon>Arachnida</taxon>
        <taxon>Acari</taxon>
        <taxon>Acariformes</taxon>
        <taxon>Trombidiformes</taxon>
        <taxon>Prostigmata</taxon>
        <taxon>Eleutherengona</taxon>
        <taxon>Raphignathae</taxon>
        <taxon>Tetranychoidea</taxon>
        <taxon>Tetranychidae</taxon>
        <taxon>Tetranychus</taxon>
    </lineage>
</organism>
<dbReference type="PANTHER" id="PTHR11035:SF3">
    <property type="entry name" value="VERY-LONG-CHAIN (3R)-3-HYDROXYACYL-COA DEHYDRATASE"/>
    <property type="match status" value="1"/>
</dbReference>
<evidence type="ECO:0000256" key="12">
    <source>
        <dbReference type="ARBA" id="ARBA00023239"/>
    </source>
</evidence>
<comment type="catalytic activity">
    <reaction evidence="13 14">
        <text>a very-long-chain (3R)-3-hydroxyacyl-CoA = a very-long-chain (2E)-enoyl-CoA + H2O</text>
        <dbReference type="Rhea" id="RHEA:45812"/>
        <dbReference type="ChEBI" id="CHEBI:15377"/>
        <dbReference type="ChEBI" id="CHEBI:83728"/>
        <dbReference type="ChEBI" id="CHEBI:85440"/>
        <dbReference type="EC" id="4.2.1.134"/>
    </reaction>
</comment>
<dbReference type="EMBL" id="CAEY01000116">
    <property type="status" value="NOT_ANNOTATED_CDS"/>
    <property type="molecule type" value="Genomic_DNA"/>
</dbReference>
<dbReference type="GO" id="GO:0030497">
    <property type="term" value="P:fatty acid elongation"/>
    <property type="evidence" value="ECO:0007669"/>
    <property type="project" value="TreeGrafter"/>
</dbReference>
<name>T1KJ24_TETUR</name>
<keyword evidence="8 14" id="KW-1133">Transmembrane helix</keyword>
<dbReference type="GO" id="GO:0042761">
    <property type="term" value="P:very long-chain fatty acid biosynthetic process"/>
    <property type="evidence" value="ECO:0007669"/>
    <property type="project" value="TreeGrafter"/>
</dbReference>
<dbReference type="GO" id="GO:0005789">
    <property type="term" value="C:endoplasmic reticulum membrane"/>
    <property type="evidence" value="ECO:0007669"/>
    <property type="project" value="UniProtKB-SubCell"/>
</dbReference>
<evidence type="ECO:0000256" key="4">
    <source>
        <dbReference type="ARBA" id="ARBA00013122"/>
    </source>
</evidence>
<keyword evidence="14" id="KW-0256">Endoplasmic reticulum</keyword>
<evidence type="ECO:0000256" key="8">
    <source>
        <dbReference type="ARBA" id="ARBA00022989"/>
    </source>
</evidence>
<evidence type="ECO:0000256" key="2">
    <source>
        <dbReference type="ARBA" id="ARBA00005194"/>
    </source>
</evidence>
<comment type="function">
    <text evidence="14">Catalyzes the third of the four reactions of the long-chain fatty acids elongation cycle. This endoplasmic reticulum-bound enzymatic process, allows the addition of two carbons to the chain of long- and very long-chain fatty acids/VLCFAs per cycle. This enzyme catalyzes the dehydration of the 3-hydroxyacyl-CoA intermediate into trans-2,3-enoyl-CoA, within each cycle of fatty acid elongation. Thereby, it participates to the production of VLCFAs of different chain lengths that are involved in multiple biological processes as precursors of membrane lipids and lipid mediators.</text>
</comment>
<dbReference type="AlphaFoldDB" id="T1KJ24"/>
<keyword evidence="11 14" id="KW-0275">Fatty acid biosynthesis</keyword>
<dbReference type="KEGG" id="tut:107364580"/>
<dbReference type="GO" id="GO:0102158">
    <property type="term" value="F:very-long-chain (3R)-3-hydroxyacyl-CoA dehydratase activity"/>
    <property type="evidence" value="ECO:0007669"/>
    <property type="project" value="UniProtKB-EC"/>
</dbReference>
<gene>
    <name evidence="15" type="primary">107364580</name>
</gene>
<dbReference type="eggNOG" id="KOG3187">
    <property type="taxonomic scope" value="Eukaryota"/>
</dbReference>
<evidence type="ECO:0000256" key="11">
    <source>
        <dbReference type="ARBA" id="ARBA00023160"/>
    </source>
</evidence>